<feature type="chain" id="PRO_5042033819" evidence="1">
    <location>
        <begin position="26"/>
        <end position="91"/>
    </location>
</feature>
<accession>A0AAE1J765</accession>
<sequence length="91" mass="10185">MAAGTLLFRLFVVLLGFSLLLSLQAIPITRTENLMQGPNQVHVVAENTHKITTERNLELEEPSSVVIERMELELHDYPPSGANNRHTPRAP</sequence>
<reference evidence="2" key="1">
    <citation type="submission" date="2023-10" db="EMBL/GenBank/DDBJ databases">
        <title>Chromosome-level genome of the transformable northern wattle, Acacia crassicarpa.</title>
        <authorList>
            <person name="Massaro I."/>
            <person name="Sinha N.R."/>
            <person name="Poethig S."/>
            <person name="Leichty A.R."/>
        </authorList>
    </citation>
    <scope>NUCLEOTIDE SEQUENCE</scope>
    <source>
        <strain evidence="2">Acra3RX</strain>
        <tissue evidence="2">Leaf</tissue>
    </source>
</reference>
<dbReference type="PANTHER" id="PTHR33474">
    <property type="entry name" value="TRANSMEMBRANE PROTEIN"/>
    <property type="match status" value="1"/>
</dbReference>
<keyword evidence="1" id="KW-0732">Signal</keyword>
<dbReference type="AlphaFoldDB" id="A0AAE1J765"/>
<name>A0AAE1J765_9FABA</name>
<gene>
    <name evidence="2" type="ORF">QN277_025392</name>
</gene>
<feature type="signal peptide" evidence="1">
    <location>
        <begin position="1"/>
        <end position="25"/>
    </location>
</feature>
<comment type="caution">
    <text evidence="2">The sequence shown here is derived from an EMBL/GenBank/DDBJ whole genome shotgun (WGS) entry which is preliminary data.</text>
</comment>
<proteinExistence type="predicted"/>
<protein>
    <submittedName>
        <fullName evidence="2">Uncharacterized protein</fullName>
    </submittedName>
</protein>
<evidence type="ECO:0000256" key="1">
    <source>
        <dbReference type="SAM" id="SignalP"/>
    </source>
</evidence>
<dbReference type="EMBL" id="JAWXYG010000008">
    <property type="protein sequence ID" value="KAK4264183.1"/>
    <property type="molecule type" value="Genomic_DNA"/>
</dbReference>
<dbReference type="PANTHER" id="PTHR33474:SF2">
    <property type="entry name" value="TRANSMEMBRANE PROTEIN"/>
    <property type="match status" value="1"/>
</dbReference>
<dbReference type="Proteomes" id="UP001293593">
    <property type="component" value="Unassembled WGS sequence"/>
</dbReference>
<organism evidence="2 3">
    <name type="scientific">Acacia crassicarpa</name>
    <name type="common">northern wattle</name>
    <dbReference type="NCBI Taxonomy" id="499986"/>
    <lineage>
        <taxon>Eukaryota</taxon>
        <taxon>Viridiplantae</taxon>
        <taxon>Streptophyta</taxon>
        <taxon>Embryophyta</taxon>
        <taxon>Tracheophyta</taxon>
        <taxon>Spermatophyta</taxon>
        <taxon>Magnoliopsida</taxon>
        <taxon>eudicotyledons</taxon>
        <taxon>Gunneridae</taxon>
        <taxon>Pentapetalae</taxon>
        <taxon>rosids</taxon>
        <taxon>fabids</taxon>
        <taxon>Fabales</taxon>
        <taxon>Fabaceae</taxon>
        <taxon>Caesalpinioideae</taxon>
        <taxon>mimosoid clade</taxon>
        <taxon>Acacieae</taxon>
        <taxon>Acacia</taxon>
    </lineage>
</organism>
<keyword evidence="3" id="KW-1185">Reference proteome</keyword>
<evidence type="ECO:0000313" key="2">
    <source>
        <dbReference type="EMBL" id="KAK4264183.1"/>
    </source>
</evidence>
<evidence type="ECO:0000313" key="3">
    <source>
        <dbReference type="Proteomes" id="UP001293593"/>
    </source>
</evidence>